<dbReference type="Proteomes" id="UP000887574">
    <property type="component" value="Unplaced"/>
</dbReference>
<dbReference type="AlphaFoldDB" id="A0A915ESD6"/>
<dbReference type="WBParaSite" id="jg9290">
    <property type="protein sequence ID" value="jg9290"/>
    <property type="gene ID" value="jg9290"/>
</dbReference>
<keyword evidence="1" id="KW-1185">Reference proteome</keyword>
<sequence>MPRRLASDSLTETAKVLLRMATMAHDLALKTITLEGLFKELRSMGECYAPFTNSKAQLVGLLLKYFDKCFTIRCDDNTQIHITSSEVCPRNVVECLEGVPRKISDLPWPDRTIRLGSHEEAVIVSYDGSSPETLSFNFHVGASSRAVYDHLNTLLYQYDHLLRDLEETYLAQVQTNQLCLYRLDETGQRLVRCRVMYANQGDQPILQNIDNGELIFGDACNIYQFPTQMSIDRFPPMAVQANFGRVIKFRDAARFEKMENVLTRLIQQRVVVKLLIVNADNITQQKQHDKNLCKTYKVRLIVDGVEEKESRSTYPDDLLLI</sequence>
<accession>A0A915ESD6</accession>
<name>A0A915ESD6_9BILA</name>
<organism evidence="1 2">
    <name type="scientific">Ditylenchus dipsaci</name>
    <dbReference type="NCBI Taxonomy" id="166011"/>
    <lineage>
        <taxon>Eukaryota</taxon>
        <taxon>Metazoa</taxon>
        <taxon>Ecdysozoa</taxon>
        <taxon>Nematoda</taxon>
        <taxon>Chromadorea</taxon>
        <taxon>Rhabditida</taxon>
        <taxon>Tylenchina</taxon>
        <taxon>Tylenchomorpha</taxon>
        <taxon>Sphaerularioidea</taxon>
        <taxon>Anguinidae</taxon>
        <taxon>Anguininae</taxon>
        <taxon>Ditylenchus</taxon>
    </lineage>
</organism>
<reference evidence="2" key="1">
    <citation type="submission" date="2022-11" db="UniProtKB">
        <authorList>
            <consortium name="WormBaseParasite"/>
        </authorList>
    </citation>
    <scope>IDENTIFICATION</scope>
</reference>
<proteinExistence type="predicted"/>
<evidence type="ECO:0000313" key="2">
    <source>
        <dbReference type="WBParaSite" id="jg9290"/>
    </source>
</evidence>
<protein>
    <submittedName>
        <fullName evidence="2">Tudor domain-containing protein</fullName>
    </submittedName>
</protein>
<evidence type="ECO:0000313" key="1">
    <source>
        <dbReference type="Proteomes" id="UP000887574"/>
    </source>
</evidence>